<keyword evidence="4" id="KW-0411">Iron-sulfur</keyword>
<feature type="domain" description="Iron-binding zinc finger CDGSH type" evidence="6">
    <location>
        <begin position="29"/>
        <end position="63"/>
    </location>
</feature>
<name>A0ABW9KK22_9BACT</name>
<protein>
    <submittedName>
        <fullName evidence="7">CDGSH iron-sulfur domain-containing protein</fullName>
    </submittedName>
</protein>
<keyword evidence="3" id="KW-0408">Iron</keyword>
<feature type="region of interest" description="Disordered" evidence="5">
    <location>
        <begin position="69"/>
        <end position="92"/>
    </location>
</feature>
<dbReference type="SMART" id="SM00704">
    <property type="entry name" value="ZnF_CDGSH"/>
    <property type="match status" value="1"/>
</dbReference>
<evidence type="ECO:0000259" key="6">
    <source>
        <dbReference type="SMART" id="SM00704"/>
    </source>
</evidence>
<evidence type="ECO:0000256" key="3">
    <source>
        <dbReference type="ARBA" id="ARBA00023004"/>
    </source>
</evidence>
<keyword evidence="8" id="KW-1185">Reference proteome</keyword>
<feature type="compositionally biased region" description="Polar residues" evidence="5">
    <location>
        <begin position="77"/>
        <end position="92"/>
    </location>
</feature>
<reference evidence="7 8" key="1">
    <citation type="submission" date="2024-12" db="EMBL/GenBank/DDBJ databases">
        <authorList>
            <person name="Lee Y."/>
        </authorList>
    </citation>
    <scope>NUCLEOTIDE SEQUENCE [LARGE SCALE GENOMIC DNA]</scope>
    <source>
        <strain evidence="7 8">03SUJ4</strain>
    </source>
</reference>
<dbReference type="Proteomes" id="UP001634747">
    <property type="component" value="Unassembled WGS sequence"/>
</dbReference>
<evidence type="ECO:0000313" key="8">
    <source>
        <dbReference type="Proteomes" id="UP001634747"/>
    </source>
</evidence>
<dbReference type="EMBL" id="JBJYXY010000001">
    <property type="protein sequence ID" value="MFN2975295.1"/>
    <property type="molecule type" value="Genomic_DNA"/>
</dbReference>
<evidence type="ECO:0000256" key="5">
    <source>
        <dbReference type="SAM" id="MobiDB-lite"/>
    </source>
</evidence>
<dbReference type="Pfam" id="PF09360">
    <property type="entry name" value="zf-CDGSH"/>
    <property type="match status" value="1"/>
</dbReference>
<dbReference type="InterPro" id="IPR042216">
    <property type="entry name" value="MitoNEET_CISD"/>
</dbReference>
<accession>A0ABW9KK22</accession>
<evidence type="ECO:0000313" key="7">
    <source>
        <dbReference type="EMBL" id="MFN2975295.1"/>
    </source>
</evidence>
<gene>
    <name evidence="7" type="ORF">ACK2TP_05935</name>
</gene>
<evidence type="ECO:0000256" key="1">
    <source>
        <dbReference type="ARBA" id="ARBA00022714"/>
    </source>
</evidence>
<sequence>MADAVTITVKRNGPLRIEGGIRLIDADGAEWDLTGKPAVSLCRCGVSEKRPFCDGSHNKIGWQCNASPGNLTGGESPATNVMQPVSGNLTGQ</sequence>
<keyword evidence="2" id="KW-0479">Metal-binding</keyword>
<comment type="caution">
    <text evidence="7">The sequence shown here is derived from an EMBL/GenBank/DDBJ whole genome shotgun (WGS) entry which is preliminary data.</text>
</comment>
<evidence type="ECO:0000256" key="2">
    <source>
        <dbReference type="ARBA" id="ARBA00022723"/>
    </source>
</evidence>
<dbReference type="RefSeq" id="WP_263413174.1">
    <property type="nucleotide sequence ID" value="NZ_BAABBH010000001.1"/>
</dbReference>
<organism evidence="7 8">
    <name type="scientific">Terriglobus aquaticus</name>
    <dbReference type="NCBI Taxonomy" id="940139"/>
    <lineage>
        <taxon>Bacteria</taxon>
        <taxon>Pseudomonadati</taxon>
        <taxon>Acidobacteriota</taxon>
        <taxon>Terriglobia</taxon>
        <taxon>Terriglobales</taxon>
        <taxon>Acidobacteriaceae</taxon>
        <taxon>Terriglobus</taxon>
    </lineage>
</organism>
<dbReference type="InterPro" id="IPR018967">
    <property type="entry name" value="FeS-contain_CDGSH-typ"/>
</dbReference>
<keyword evidence="1" id="KW-0001">2Fe-2S</keyword>
<dbReference type="Gene3D" id="3.40.5.90">
    <property type="entry name" value="CDGSH iron-sulfur domain, mitoNEET-type"/>
    <property type="match status" value="1"/>
</dbReference>
<proteinExistence type="predicted"/>
<evidence type="ECO:0000256" key="4">
    <source>
        <dbReference type="ARBA" id="ARBA00023014"/>
    </source>
</evidence>